<accession>A0A448WGZ3</accession>
<reference evidence="1" key="1">
    <citation type="submission" date="2018-11" db="EMBL/GenBank/DDBJ databases">
        <authorList>
            <consortium name="Pathogen Informatics"/>
        </authorList>
    </citation>
    <scope>NUCLEOTIDE SEQUENCE</scope>
</reference>
<proteinExistence type="predicted"/>
<evidence type="ECO:0000313" key="2">
    <source>
        <dbReference type="Proteomes" id="UP000784294"/>
    </source>
</evidence>
<sequence length="72" mass="7841">MPPGTSPVCVYTHGSPTMRGGTLTNDAFLAPRPLGVKPTWGLSILKDGWWWKEVLRLGEATDADERQGSQVC</sequence>
<dbReference type="Proteomes" id="UP000784294">
    <property type="component" value="Unassembled WGS sequence"/>
</dbReference>
<gene>
    <name evidence="1" type="ORF">PXEA_LOCUS4934</name>
</gene>
<dbReference type="EMBL" id="CAAALY010011971">
    <property type="protein sequence ID" value="VEL11494.1"/>
    <property type="molecule type" value="Genomic_DNA"/>
</dbReference>
<keyword evidence="2" id="KW-1185">Reference proteome</keyword>
<organism evidence="1 2">
    <name type="scientific">Protopolystoma xenopodis</name>
    <dbReference type="NCBI Taxonomy" id="117903"/>
    <lineage>
        <taxon>Eukaryota</taxon>
        <taxon>Metazoa</taxon>
        <taxon>Spiralia</taxon>
        <taxon>Lophotrochozoa</taxon>
        <taxon>Platyhelminthes</taxon>
        <taxon>Monogenea</taxon>
        <taxon>Polyopisthocotylea</taxon>
        <taxon>Polystomatidea</taxon>
        <taxon>Polystomatidae</taxon>
        <taxon>Protopolystoma</taxon>
    </lineage>
</organism>
<name>A0A448WGZ3_9PLAT</name>
<evidence type="ECO:0000313" key="1">
    <source>
        <dbReference type="EMBL" id="VEL11494.1"/>
    </source>
</evidence>
<dbReference type="AlphaFoldDB" id="A0A448WGZ3"/>
<comment type="caution">
    <text evidence="1">The sequence shown here is derived from an EMBL/GenBank/DDBJ whole genome shotgun (WGS) entry which is preliminary data.</text>
</comment>
<protein>
    <submittedName>
        <fullName evidence="1">Uncharacterized protein</fullName>
    </submittedName>
</protein>